<name>A0A7D7WHG0_9MICO</name>
<dbReference type="AlphaFoldDB" id="A0A7D7WHG0"/>
<evidence type="ECO:0000313" key="2">
    <source>
        <dbReference type="Proteomes" id="UP000515708"/>
    </source>
</evidence>
<dbReference type="RefSeq" id="WP_182253228.1">
    <property type="nucleotide sequence ID" value="NZ_CP043732.1"/>
</dbReference>
<accession>A0A7D7WHG0</accession>
<reference evidence="1 2" key="1">
    <citation type="journal article" date="2020" name="Front. Microbiol.">
        <title>Design of Bacterial Strain-Specific qPCR Assays Using NGS Data and Publicly Available Resources and Its Application to Track Biocontrol Strains.</title>
        <authorList>
            <person name="Hernandez I."/>
            <person name="Sant C."/>
            <person name="Martinez R."/>
            <person name="Fernandez C."/>
        </authorList>
    </citation>
    <scope>NUCLEOTIDE SEQUENCE [LARGE SCALE GENOMIC DNA]</scope>
    <source>
        <strain evidence="1 2">B24</strain>
    </source>
</reference>
<sequence>MTTTPTGSALERAALVERARRIISTPERNSLREARAQRRHALSGYKVALDQMRPQHYGAVKAYAAALSAEAAANRAEANELRDLLAAILGVREQR</sequence>
<dbReference type="EMBL" id="CP043732">
    <property type="protein sequence ID" value="QMU98211.1"/>
    <property type="molecule type" value="Genomic_DNA"/>
</dbReference>
<dbReference type="Proteomes" id="UP000515708">
    <property type="component" value="Chromosome"/>
</dbReference>
<organism evidence="1 2">
    <name type="scientific">Microbacterium esteraromaticum</name>
    <dbReference type="NCBI Taxonomy" id="57043"/>
    <lineage>
        <taxon>Bacteria</taxon>
        <taxon>Bacillati</taxon>
        <taxon>Actinomycetota</taxon>
        <taxon>Actinomycetes</taxon>
        <taxon>Micrococcales</taxon>
        <taxon>Microbacteriaceae</taxon>
        <taxon>Microbacterium</taxon>
    </lineage>
</organism>
<protein>
    <submittedName>
        <fullName evidence="1">Uncharacterized protein</fullName>
    </submittedName>
</protein>
<proteinExistence type="predicted"/>
<evidence type="ECO:0000313" key="1">
    <source>
        <dbReference type="EMBL" id="QMU98211.1"/>
    </source>
</evidence>
<gene>
    <name evidence="1" type="ORF">FVO59_14220</name>
</gene>